<dbReference type="InterPro" id="IPR009061">
    <property type="entry name" value="DNA-bd_dom_put_sf"/>
</dbReference>
<reference evidence="2" key="1">
    <citation type="journal article" date="2022" name="Cell">
        <title>Design, construction, and in vivo augmentation of a complex gut microbiome.</title>
        <authorList>
            <person name="Cheng A.G."/>
            <person name="Ho P.Y."/>
            <person name="Aranda-Diaz A."/>
            <person name="Jain S."/>
            <person name="Yu F.B."/>
            <person name="Meng X."/>
            <person name="Wang M."/>
            <person name="Iakiviak M."/>
            <person name="Nagashima K."/>
            <person name="Zhao A."/>
            <person name="Murugkar P."/>
            <person name="Patil A."/>
            <person name="Atabakhsh K."/>
            <person name="Weakley A."/>
            <person name="Yan J."/>
            <person name="Brumbaugh A.R."/>
            <person name="Higginbottom S."/>
            <person name="Dimas A."/>
            <person name="Shiver A.L."/>
            <person name="Deutschbauer A."/>
            <person name="Neff N."/>
            <person name="Sonnenburg J.L."/>
            <person name="Huang K.C."/>
            <person name="Fischbach M.A."/>
        </authorList>
    </citation>
    <scope>NUCLEOTIDE SEQUENCE</scope>
    <source>
        <strain evidence="2">JC50</strain>
    </source>
</reference>
<dbReference type="EMBL" id="CP102252">
    <property type="protein sequence ID" value="UWN66418.1"/>
    <property type="molecule type" value="Genomic_DNA"/>
</dbReference>
<dbReference type="SUPFAM" id="SSF46955">
    <property type="entry name" value="Putative DNA-binding domain"/>
    <property type="match status" value="1"/>
</dbReference>
<dbReference type="Gene3D" id="1.10.1660.10">
    <property type="match status" value="1"/>
</dbReference>
<protein>
    <submittedName>
        <fullName evidence="2">Helix-turn-helix domain-containing protein</fullName>
    </submittedName>
</protein>
<gene>
    <name evidence="2" type="ORF">NQ519_06175</name>
</gene>
<accession>A0ABY5VAM3</accession>
<keyword evidence="3" id="KW-1185">Reference proteome</keyword>
<dbReference type="Pfam" id="PF12728">
    <property type="entry name" value="HTH_17"/>
    <property type="match status" value="1"/>
</dbReference>
<sequence length="95" mass="11075">MENGANITVAITLEDLRRFHQEVIADTKKELEAQIAEDRGERYLSIKQVCEMLDVDPSSLWRWRKRGYLVPAEIGGKRRYKMSDIRRILNGRAAQ</sequence>
<evidence type="ECO:0000313" key="2">
    <source>
        <dbReference type="EMBL" id="UWN66418.1"/>
    </source>
</evidence>
<feature type="domain" description="Helix-turn-helix" evidence="1">
    <location>
        <begin position="43"/>
        <end position="92"/>
    </location>
</feature>
<proteinExistence type="predicted"/>
<organism evidence="2 3">
    <name type="scientific">Alistipes senegalensis JC50</name>
    <dbReference type="NCBI Taxonomy" id="1033732"/>
    <lineage>
        <taxon>Bacteria</taxon>
        <taxon>Pseudomonadati</taxon>
        <taxon>Bacteroidota</taxon>
        <taxon>Bacteroidia</taxon>
        <taxon>Bacteroidales</taxon>
        <taxon>Rikenellaceae</taxon>
        <taxon>Alistipes</taxon>
    </lineage>
</organism>
<name>A0ABY5VAM3_9BACT</name>
<evidence type="ECO:0000313" key="3">
    <source>
        <dbReference type="Proteomes" id="UP001058267"/>
    </source>
</evidence>
<dbReference type="InterPro" id="IPR041657">
    <property type="entry name" value="HTH_17"/>
</dbReference>
<dbReference type="Proteomes" id="UP001058267">
    <property type="component" value="Chromosome"/>
</dbReference>
<evidence type="ECO:0000259" key="1">
    <source>
        <dbReference type="Pfam" id="PF12728"/>
    </source>
</evidence>
<dbReference type="RefSeq" id="WP_187120524.1">
    <property type="nucleotide sequence ID" value="NZ_CP102252.1"/>
</dbReference>